<protein>
    <submittedName>
        <fullName evidence="1">Uncharacterized protein</fullName>
    </submittedName>
</protein>
<dbReference type="InterPro" id="IPR012444">
    <property type="entry name" value="DUF1647"/>
</dbReference>
<keyword evidence="2" id="KW-1185">Reference proteome</keyword>
<gene>
    <name evidence="1" type="ORF">PFISCL1PPCAC_26593</name>
</gene>
<dbReference type="SUPFAM" id="SSF53448">
    <property type="entry name" value="Nucleotide-diphospho-sugar transferases"/>
    <property type="match status" value="1"/>
</dbReference>
<dbReference type="InterPro" id="IPR029044">
    <property type="entry name" value="Nucleotide-diphossugar_trans"/>
</dbReference>
<organism evidence="1 2">
    <name type="scientific">Pristionchus fissidentatus</name>
    <dbReference type="NCBI Taxonomy" id="1538716"/>
    <lineage>
        <taxon>Eukaryota</taxon>
        <taxon>Metazoa</taxon>
        <taxon>Ecdysozoa</taxon>
        <taxon>Nematoda</taxon>
        <taxon>Chromadorea</taxon>
        <taxon>Rhabditida</taxon>
        <taxon>Rhabditina</taxon>
        <taxon>Diplogasteromorpha</taxon>
        <taxon>Diplogasteroidea</taxon>
        <taxon>Neodiplogasteridae</taxon>
        <taxon>Pristionchus</taxon>
    </lineage>
</organism>
<reference evidence="1" key="1">
    <citation type="submission" date="2023-10" db="EMBL/GenBank/DDBJ databases">
        <title>Genome assembly of Pristionchus species.</title>
        <authorList>
            <person name="Yoshida K."/>
            <person name="Sommer R.J."/>
        </authorList>
    </citation>
    <scope>NUCLEOTIDE SEQUENCE</scope>
    <source>
        <strain evidence="1">RS5133</strain>
    </source>
</reference>
<dbReference type="Proteomes" id="UP001432322">
    <property type="component" value="Unassembled WGS sequence"/>
</dbReference>
<feature type="non-terminal residue" evidence="1">
    <location>
        <position position="1"/>
    </location>
</feature>
<feature type="non-terminal residue" evidence="1">
    <location>
        <position position="166"/>
    </location>
</feature>
<comment type="caution">
    <text evidence="1">The sequence shown here is derived from an EMBL/GenBank/DDBJ whole genome shotgun (WGS) entry which is preliminary data.</text>
</comment>
<accession>A0AAV5WSN1</accession>
<dbReference type="PANTHER" id="PTHR31389:SF4">
    <property type="entry name" value="LD39211P"/>
    <property type="match status" value="1"/>
</dbReference>
<dbReference type="PANTHER" id="PTHR31389">
    <property type="entry name" value="LD39211P"/>
    <property type="match status" value="1"/>
</dbReference>
<dbReference type="Pfam" id="PF07801">
    <property type="entry name" value="DUF1647"/>
    <property type="match status" value="1"/>
</dbReference>
<evidence type="ECO:0000313" key="2">
    <source>
        <dbReference type="Proteomes" id="UP001432322"/>
    </source>
</evidence>
<proteinExistence type="predicted"/>
<evidence type="ECO:0000313" key="1">
    <source>
        <dbReference type="EMBL" id="GMT35296.1"/>
    </source>
</evidence>
<sequence length="166" mass="19435">EQVVDNITECQCRAEDGTVVEMCYALPENPEIKGKKFSCDHVKYLQHLELLHRRESFVEDDLLDFTVIVTAASADFYNHVVRLINRMRKLHPDAKVIVYNLGLTPQQMSDLYSVSQVCGLEVRDFDFLAYDEHLRFLEQYRWKPIVIAETLKEFDSIWYMDASVLP</sequence>
<dbReference type="EMBL" id="BTSY01000007">
    <property type="protein sequence ID" value="GMT35296.1"/>
    <property type="molecule type" value="Genomic_DNA"/>
</dbReference>
<dbReference type="AlphaFoldDB" id="A0AAV5WSN1"/>
<name>A0AAV5WSN1_9BILA</name>